<keyword evidence="6" id="KW-1185">Reference proteome</keyword>
<protein>
    <submittedName>
        <fullName evidence="4">Methyltransferase domain-containing protein</fullName>
    </submittedName>
</protein>
<dbReference type="GO" id="GO:0032259">
    <property type="term" value="P:methylation"/>
    <property type="evidence" value="ECO:0007669"/>
    <property type="project" value="UniProtKB-KW"/>
</dbReference>
<dbReference type="GO" id="GO:0008168">
    <property type="term" value="F:methyltransferase activity"/>
    <property type="evidence" value="ECO:0007669"/>
    <property type="project" value="UniProtKB-KW"/>
</dbReference>
<reference evidence="3" key="1">
    <citation type="submission" date="2011-12" db="EMBL/GenBank/DDBJ databases">
        <title>The genome sequence of Colletotrichum higginsianum IMI 34906.</title>
        <authorList>
            <person name="Ma L.-J."/>
            <person name="O'Connell R."/>
            <person name="van Themaat E.V.L."/>
            <person name="Stueber K."/>
            <person name="Young S.K."/>
            <person name="Zeng Q."/>
            <person name="Gargeya S."/>
            <person name="Fitzgerald M."/>
            <person name="Haas B."/>
            <person name="Abouelleil A."/>
            <person name="Alvarado L."/>
            <person name="Arachchi H.M."/>
            <person name="Berlin A."/>
            <person name="Chapman S.B."/>
            <person name="Gearin G."/>
            <person name="Goldberg J."/>
            <person name="Griggs A."/>
            <person name="Gujja S."/>
            <person name="Hansen M."/>
            <person name="Heiman D."/>
            <person name="Howarth C."/>
            <person name="Larimer J."/>
            <person name="Lui A."/>
            <person name="MacDonald P.J.P."/>
            <person name="McCowen C."/>
            <person name="Montmayeur A."/>
            <person name="Murphy C."/>
            <person name="Neiman D."/>
            <person name="Pearson M."/>
            <person name="Priest M."/>
            <person name="Roberts A."/>
            <person name="Saif S."/>
            <person name="Shea T."/>
            <person name="Sisk P."/>
            <person name="Stolte C."/>
            <person name="Sykes S."/>
            <person name="Wortman J."/>
            <person name="Nusbaum C."/>
            <person name="Birren B."/>
        </authorList>
    </citation>
    <scope>NUCLEOTIDE SEQUENCE [LARGE SCALE GENOMIC DNA]</scope>
    <source>
        <strain evidence="3">IMI 349063</strain>
    </source>
</reference>
<dbReference type="HOGENOM" id="CLU_010595_1_2_1"/>
<proteinExistence type="inferred from homology"/>
<keyword evidence="4" id="KW-0808">Transferase</keyword>
<gene>
    <name evidence="3" type="ORF">CH063_05169</name>
    <name evidence="4" type="ORF">CH63R_05282</name>
</gene>
<evidence type="ECO:0000313" key="5">
    <source>
        <dbReference type="Proteomes" id="UP000007174"/>
    </source>
</evidence>
<reference evidence="5" key="2">
    <citation type="journal article" date="2012" name="Nat. Genet.">
        <title>Lifestyle transitions in plant pathogenic Colletotrichum fungi deciphered by genome and transcriptome analyses.</title>
        <authorList>
            <person name="O'Connell R.J."/>
            <person name="Thon M.R."/>
            <person name="Hacquard S."/>
            <person name="Amyotte S.G."/>
            <person name="Kleemann J."/>
            <person name="Torres M.F."/>
            <person name="Damm U."/>
            <person name="Buiate E.A."/>
            <person name="Epstein L."/>
            <person name="Alkan N."/>
            <person name="Altmueller J."/>
            <person name="Alvarado-Balderrama L."/>
            <person name="Bauser C.A."/>
            <person name="Becker C."/>
            <person name="Birren B.W."/>
            <person name="Chen Z."/>
            <person name="Choi J."/>
            <person name="Crouch J.A."/>
            <person name="Duvick J.P."/>
            <person name="Farman M.A."/>
            <person name="Gan P."/>
            <person name="Heiman D."/>
            <person name="Henrissat B."/>
            <person name="Howard R.J."/>
            <person name="Kabbage M."/>
            <person name="Koch C."/>
            <person name="Kracher B."/>
            <person name="Kubo Y."/>
            <person name="Law A.D."/>
            <person name="Lebrun M.-H."/>
            <person name="Lee Y.-H."/>
            <person name="Miyara I."/>
            <person name="Moore N."/>
            <person name="Neumann U."/>
            <person name="Nordstroem K."/>
            <person name="Panaccione D.G."/>
            <person name="Panstruga R."/>
            <person name="Place M."/>
            <person name="Proctor R.H."/>
            <person name="Prusky D."/>
            <person name="Rech G."/>
            <person name="Reinhardt R."/>
            <person name="Rollins J.A."/>
            <person name="Rounsley S."/>
            <person name="Schardl C.L."/>
            <person name="Schwartz D.C."/>
            <person name="Shenoy N."/>
            <person name="Shirasu K."/>
            <person name="Sikhakolli U.R."/>
            <person name="Stueber K."/>
            <person name="Sukno S.A."/>
            <person name="Sweigard J.A."/>
            <person name="Takano Y."/>
            <person name="Takahara H."/>
            <person name="Trail F."/>
            <person name="van der Does H.C."/>
            <person name="Voll L.M."/>
            <person name="Will I."/>
            <person name="Young S."/>
            <person name="Zeng Q."/>
            <person name="Zhang J."/>
            <person name="Zhou S."/>
            <person name="Dickman M.B."/>
            <person name="Schulze-Lefert P."/>
            <person name="Ver Loren van Themaat E."/>
            <person name="Ma L.-J."/>
            <person name="Vaillancourt L.J."/>
        </authorList>
    </citation>
    <scope>NUCLEOTIDE SEQUENCE [LARGE SCALE GENOMIC DNA]</scope>
    <source>
        <strain evidence="5">IMI 349063</strain>
    </source>
</reference>
<keyword evidence="4" id="KW-0489">Methyltransferase</keyword>
<dbReference type="PANTHER" id="PTHR43591:SF31">
    <property type="entry name" value="LAEA-LIKE, PUTATIVE (AFU_ORTHOLOGUE AFUA_8G01930)-RELATED"/>
    <property type="match status" value="1"/>
</dbReference>
<dbReference type="InterPro" id="IPR029063">
    <property type="entry name" value="SAM-dependent_MTases_sf"/>
</dbReference>
<dbReference type="AlphaFoldDB" id="H1UY14"/>
<evidence type="ECO:0000256" key="1">
    <source>
        <dbReference type="ARBA" id="ARBA00038158"/>
    </source>
</evidence>
<evidence type="ECO:0000256" key="2">
    <source>
        <dbReference type="SAM" id="MobiDB-lite"/>
    </source>
</evidence>
<accession>H1UY14</accession>
<dbReference type="RefSeq" id="XP_018161503.1">
    <property type="nucleotide sequence ID" value="XM_018300257.1"/>
</dbReference>
<dbReference type="Proteomes" id="UP000007174">
    <property type="component" value="Unassembled WGS sequence"/>
</dbReference>
<dbReference type="Gene3D" id="3.40.50.150">
    <property type="entry name" value="Vaccinia Virus protein VP39"/>
    <property type="match status" value="1"/>
</dbReference>
<dbReference type="GeneID" id="28864364"/>
<dbReference type="PANTHER" id="PTHR43591">
    <property type="entry name" value="METHYLTRANSFERASE"/>
    <property type="match status" value="1"/>
</dbReference>
<dbReference type="CDD" id="cd02440">
    <property type="entry name" value="AdoMet_MTases"/>
    <property type="match status" value="1"/>
</dbReference>
<feature type="compositionally biased region" description="Low complexity" evidence="2">
    <location>
        <begin position="1"/>
        <end position="19"/>
    </location>
</feature>
<dbReference type="Proteomes" id="UP000092177">
    <property type="component" value="Chromosome 3"/>
</dbReference>
<dbReference type="SUPFAM" id="SSF53335">
    <property type="entry name" value="S-adenosyl-L-methionine-dependent methyltransferases"/>
    <property type="match status" value="1"/>
</dbReference>
<dbReference type="Pfam" id="PF13489">
    <property type="entry name" value="Methyltransf_23"/>
    <property type="match status" value="1"/>
</dbReference>
<dbReference type="OrthoDB" id="2013972at2759"/>
<reference evidence="4" key="3">
    <citation type="submission" date="2016-02" db="EMBL/GenBank/DDBJ databases">
        <title>Resequencing and annotation of the Colletotrichum higginsianum genome.</title>
        <authorList>
            <person name="O'Connell R."/>
            <person name="Zambounis A."/>
            <person name="Thon M."/>
            <person name="Dallery J.-F."/>
        </authorList>
    </citation>
    <scope>NUCLEOTIDE SEQUENCE [LARGE SCALE GENOMIC DNA]</scope>
    <source>
        <strain evidence="4">IMI 349063</strain>
    </source>
</reference>
<dbReference type="eggNOG" id="ENOG502QSKG">
    <property type="taxonomic scope" value="Eukaryota"/>
</dbReference>
<feature type="compositionally biased region" description="Low complexity" evidence="2">
    <location>
        <begin position="45"/>
        <end position="56"/>
    </location>
</feature>
<evidence type="ECO:0000313" key="3">
    <source>
        <dbReference type="EMBL" id="CCF32865.1"/>
    </source>
</evidence>
<feature type="region of interest" description="Disordered" evidence="2">
    <location>
        <begin position="1"/>
        <end position="56"/>
    </location>
</feature>
<reference evidence="6" key="4">
    <citation type="journal article" date="2017" name="BMC Genomics">
        <title>Gapless genome assembly of Colletotrichum higginsianum reveals chromosome structure and association of transposable elements with secondary metabolite gene clusters.</title>
        <authorList>
            <person name="Dallery J.-F."/>
            <person name="Lapalu N."/>
            <person name="Zampounis A."/>
            <person name="Pigne S."/>
            <person name="Luyten I."/>
            <person name="Amselem J."/>
            <person name="Wittenberg A.H.J."/>
            <person name="Zhou S."/>
            <person name="de Queiroz M.V."/>
            <person name="Robin G.P."/>
            <person name="Auger A."/>
            <person name="Hainaut M."/>
            <person name="Henrissat B."/>
            <person name="Kim K.-T."/>
            <person name="Lee Y.-H."/>
            <person name="Lespinet O."/>
            <person name="Schwartz D.C."/>
            <person name="Thon M.R."/>
            <person name="O'Connell R.J."/>
        </authorList>
    </citation>
    <scope>NUCLEOTIDE SEQUENCE [LARGE SCALE GENOMIC DNA]</scope>
    <source>
        <strain evidence="6">IMI 349063</strain>
    </source>
</reference>
<organism evidence="3 5">
    <name type="scientific">Colletotrichum higginsianum (strain IMI 349063)</name>
    <name type="common">Crucifer anthracnose fungus</name>
    <dbReference type="NCBI Taxonomy" id="759273"/>
    <lineage>
        <taxon>Eukaryota</taxon>
        <taxon>Fungi</taxon>
        <taxon>Dikarya</taxon>
        <taxon>Ascomycota</taxon>
        <taxon>Pezizomycotina</taxon>
        <taxon>Sordariomycetes</taxon>
        <taxon>Hypocreomycetidae</taxon>
        <taxon>Glomerellales</taxon>
        <taxon>Glomerellaceae</taxon>
        <taxon>Colletotrichum</taxon>
        <taxon>Colletotrichum destructivum species complex</taxon>
    </lineage>
</organism>
<dbReference type="EMBL" id="LTAN01000003">
    <property type="protein sequence ID" value="OBR12986.1"/>
    <property type="molecule type" value="Genomic_DNA"/>
</dbReference>
<dbReference type="KEGG" id="chig:CH63R_05282"/>
<sequence>MSAANNTANAPPAVSPTAPGTNHPSFSNGDGDIIVADDFTDDDNASTNGSSLASSSTSVSSSVLSYRLENGRTYHKYKDGKYFMPNDERENDRLGKMVQKLPGKHMLIEERGVDLQHNMFIRSFNDRLGTAPPNDPGAKVGRVLDLGTGSGIWAIDFGDDNPGADVTGVDLSASQPEFVPPNVRFEIDDVEEPWTYSLPFDYIHSRMMTFSIGNWDAYLQQAFDHLNPGGYLELNETDQMPVSDDGTLKEDSALVKSIKMLEEAAIIFGRPFTDIPGLKDKMIQIGFEDVHIQRFKWPTNGWPKERKYKELGLWNYENFAPGWEAFTMAPLTRALGWTKEEVLIHVMEVRRDLADRNIHAYFSIYSIWGRKPKETPEATGATETPAT</sequence>
<evidence type="ECO:0000313" key="4">
    <source>
        <dbReference type="EMBL" id="OBR12986.1"/>
    </source>
</evidence>
<comment type="similarity">
    <text evidence="1">Belongs to the methyltransferase superfamily. LaeA methyltransferase family.</text>
</comment>
<dbReference type="EMBL" id="CACQ02000564">
    <property type="protein sequence ID" value="CCF32865.1"/>
    <property type="molecule type" value="Genomic_DNA"/>
</dbReference>
<dbReference type="VEuPathDB" id="FungiDB:CH63R_05282"/>
<name>H1UY14_COLHI</name>
<dbReference type="STRING" id="759273.H1UY14"/>
<evidence type="ECO:0000313" key="6">
    <source>
        <dbReference type="Proteomes" id="UP000092177"/>
    </source>
</evidence>